<evidence type="ECO:0000313" key="1">
    <source>
        <dbReference type="EMBL" id="KAH3729295.1"/>
    </source>
</evidence>
<gene>
    <name evidence="1" type="ORF">DPMN_055263</name>
</gene>
<proteinExistence type="predicted"/>
<dbReference type="EMBL" id="JAIWYP010000012">
    <property type="protein sequence ID" value="KAH3729295.1"/>
    <property type="molecule type" value="Genomic_DNA"/>
</dbReference>
<dbReference type="AlphaFoldDB" id="A0A9D4HSC8"/>
<name>A0A9D4HSC8_DREPO</name>
<keyword evidence="2" id="KW-1185">Reference proteome</keyword>
<protein>
    <submittedName>
        <fullName evidence="1">Uncharacterized protein</fullName>
    </submittedName>
</protein>
<sequence length="89" mass="9465">MFVSLQSLGSSPVSTDLWKMAAMADVASTAQACSTLFGNSSGPAALRTLVLFFSLNTPSSLMCSSWLLSFTLPVRCGVCWFMSSLVKTD</sequence>
<comment type="caution">
    <text evidence="1">The sequence shown here is derived from an EMBL/GenBank/DDBJ whole genome shotgun (WGS) entry which is preliminary data.</text>
</comment>
<accession>A0A9D4HSC8</accession>
<evidence type="ECO:0000313" key="2">
    <source>
        <dbReference type="Proteomes" id="UP000828390"/>
    </source>
</evidence>
<reference evidence="1" key="1">
    <citation type="journal article" date="2019" name="bioRxiv">
        <title>The Genome of the Zebra Mussel, Dreissena polymorpha: A Resource for Invasive Species Research.</title>
        <authorList>
            <person name="McCartney M.A."/>
            <person name="Auch B."/>
            <person name="Kono T."/>
            <person name="Mallez S."/>
            <person name="Zhang Y."/>
            <person name="Obille A."/>
            <person name="Becker A."/>
            <person name="Abrahante J.E."/>
            <person name="Garbe J."/>
            <person name="Badalamenti J.P."/>
            <person name="Herman A."/>
            <person name="Mangelson H."/>
            <person name="Liachko I."/>
            <person name="Sullivan S."/>
            <person name="Sone E.D."/>
            <person name="Koren S."/>
            <person name="Silverstein K.A.T."/>
            <person name="Beckman K.B."/>
            <person name="Gohl D.M."/>
        </authorList>
    </citation>
    <scope>NUCLEOTIDE SEQUENCE</scope>
    <source>
        <strain evidence="1">Duluth1</strain>
        <tissue evidence="1">Whole animal</tissue>
    </source>
</reference>
<organism evidence="1 2">
    <name type="scientific">Dreissena polymorpha</name>
    <name type="common">Zebra mussel</name>
    <name type="synonym">Mytilus polymorpha</name>
    <dbReference type="NCBI Taxonomy" id="45954"/>
    <lineage>
        <taxon>Eukaryota</taxon>
        <taxon>Metazoa</taxon>
        <taxon>Spiralia</taxon>
        <taxon>Lophotrochozoa</taxon>
        <taxon>Mollusca</taxon>
        <taxon>Bivalvia</taxon>
        <taxon>Autobranchia</taxon>
        <taxon>Heteroconchia</taxon>
        <taxon>Euheterodonta</taxon>
        <taxon>Imparidentia</taxon>
        <taxon>Neoheterodontei</taxon>
        <taxon>Myida</taxon>
        <taxon>Dreissenoidea</taxon>
        <taxon>Dreissenidae</taxon>
        <taxon>Dreissena</taxon>
    </lineage>
</organism>
<reference evidence="1" key="2">
    <citation type="submission" date="2020-11" db="EMBL/GenBank/DDBJ databases">
        <authorList>
            <person name="McCartney M.A."/>
            <person name="Auch B."/>
            <person name="Kono T."/>
            <person name="Mallez S."/>
            <person name="Becker A."/>
            <person name="Gohl D.M."/>
            <person name="Silverstein K.A.T."/>
            <person name="Koren S."/>
            <person name="Bechman K.B."/>
            <person name="Herman A."/>
            <person name="Abrahante J.E."/>
            <person name="Garbe J."/>
        </authorList>
    </citation>
    <scope>NUCLEOTIDE SEQUENCE</scope>
    <source>
        <strain evidence="1">Duluth1</strain>
        <tissue evidence="1">Whole animal</tissue>
    </source>
</reference>
<dbReference type="Proteomes" id="UP000828390">
    <property type="component" value="Unassembled WGS sequence"/>
</dbReference>